<feature type="compositionally biased region" description="Basic and acidic residues" evidence="1">
    <location>
        <begin position="264"/>
        <end position="284"/>
    </location>
</feature>
<gene>
    <name evidence="2" type="ORF">PS631_04843</name>
</gene>
<dbReference type="AlphaFoldDB" id="A0A5E6WPT8"/>
<name>A0A5E6WPT8_PSEFL</name>
<evidence type="ECO:0000256" key="1">
    <source>
        <dbReference type="SAM" id="MobiDB-lite"/>
    </source>
</evidence>
<feature type="region of interest" description="Disordered" evidence="1">
    <location>
        <begin position="201"/>
        <end position="243"/>
    </location>
</feature>
<feature type="region of interest" description="Disordered" evidence="1">
    <location>
        <begin position="1"/>
        <end position="25"/>
    </location>
</feature>
<sequence length="330" mass="36004">MREARCLSQVRQRRVSGEQRQHGHRYHHRLAPEAVAEHAADGQPEEVRYADQQRHQQGVGGGQVEYGLAEGRCIHGDQVEGAGGHCHHQHAADDNTPVAGQCCHHLLHGRTMGAIGELFGFLQAAPQQEDERDDHATHGKRYAPAPFADLLRRQPLVQAVAQCCGNDDRHLLAAGLPAGVEALAPRRGHFRQVDRHPAQFGASREALQQPSEQDQGRCPQANAGVSGHQHDQQRTAGHDRQGHDQTFAPAHVIDVGTEHNGAQRAHEEACAEHRKGHHQGSEFTRRRKECGRNLSGVKAEQEEVELLEKITRGDAEHGCGAGTGSARSGG</sequence>
<accession>A0A5E6WPT8</accession>
<feature type="region of interest" description="Disordered" evidence="1">
    <location>
        <begin position="259"/>
        <end position="287"/>
    </location>
</feature>
<dbReference type="EMBL" id="CABVHF010000029">
    <property type="protein sequence ID" value="VVN29971.1"/>
    <property type="molecule type" value="Genomic_DNA"/>
</dbReference>
<feature type="compositionally biased region" description="Basic and acidic residues" evidence="1">
    <location>
        <begin position="228"/>
        <end position="243"/>
    </location>
</feature>
<proteinExistence type="predicted"/>
<reference evidence="2 3" key="1">
    <citation type="submission" date="2019-09" db="EMBL/GenBank/DDBJ databases">
        <authorList>
            <person name="Chandra G."/>
            <person name="Truman W A."/>
        </authorList>
    </citation>
    <scope>NUCLEOTIDE SEQUENCE [LARGE SCALE GENOMIC DNA]</scope>
    <source>
        <strain evidence="2">PS631</strain>
    </source>
</reference>
<evidence type="ECO:0000313" key="2">
    <source>
        <dbReference type="EMBL" id="VVN29971.1"/>
    </source>
</evidence>
<organism evidence="2 3">
    <name type="scientific">Pseudomonas fluorescens</name>
    <dbReference type="NCBI Taxonomy" id="294"/>
    <lineage>
        <taxon>Bacteria</taxon>
        <taxon>Pseudomonadati</taxon>
        <taxon>Pseudomonadota</taxon>
        <taxon>Gammaproteobacteria</taxon>
        <taxon>Pseudomonadales</taxon>
        <taxon>Pseudomonadaceae</taxon>
        <taxon>Pseudomonas</taxon>
    </lineage>
</organism>
<evidence type="ECO:0000313" key="3">
    <source>
        <dbReference type="Proteomes" id="UP000399692"/>
    </source>
</evidence>
<dbReference type="Proteomes" id="UP000399692">
    <property type="component" value="Unassembled WGS sequence"/>
</dbReference>
<protein>
    <submittedName>
        <fullName evidence="2">Uncharacterized protein</fullName>
    </submittedName>
</protein>